<protein>
    <submittedName>
        <fullName evidence="1">Uncharacterized protein</fullName>
    </submittedName>
</protein>
<proteinExistence type="predicted"/>
<accession>A0A2W5EE99</accession>
<evidence type="ECO:0000313" key="2">
    <source>
        <dbReference type="Proteomes" id="UP000249645"/>
    </source>
</evidence>
<dbReference type="EMBL" id="QFOI01000667">
    <property type="protein sequence ID" value="PZP39480.1"/>
    <property type="molecule type" value="Genomic_DNA"/>
</dbReference>
<reference evidence="1 2" key="1">
    <citation type="submission" date="2017-11" db="EMBL/GenBank/DDBJ databases">
        <title>Infants hospitalized years apart are colonized by the same room-sourced microbial strains.</title>
        <authorList>
            <person name="Brooks B."/>
            <person name="Olm M.R."/>
            <person name="Firek B.A."/>
            <person name="Baker R."/>
            <person name="Thomas B.C."/>
            <person name="Morowitz M.J."/>
            <person name="Banfield J.F."/>
        </authorList>
    </citation>
    <scope>NUCLEOTIDE SEQUENCE [LARGE SCALE GENOMIC DNA]</scope>
    <source>
        <strain evidence="1">S2_009_000_R2_76</strain>
    </source>
</reference>
<name>A0A2W5EE99_9SPHI</name>
<organism evidence="1 2">
    <name type="scientific">Pseudopedobacter saltans</name>
    <dbReference type="NCBI Taxonomy" id="151895"/>
    <lineage>
        <taxon>Bacteria</taxon>
        <taxon>Pseudomonadati</taxon>
        <taxon>Bacteroidota</taxon>
        <taxon>Sphingobacteriia</taxon>
        <taxon>Sphingobacteriales</taxon>
        <taxon>Sphingobacteriaceae</taxon>
        <taxon>Pseudopedobacter</taxon>
    </lineage>
</organism>
<dbReference type="AlphaFoldDB" id="A0A2W5EE99"/>
<sequence>MRNLTVLFVALVIASFAMLAIDCVLGVCGVSMAKVVGKEFVPERTYVSSFRYKMQTYTDIKHVPASYKEVMYDGQSTFYITVQQTIFYLDTIGQIKGYRYRKGKWTHYKYFKNFIR</sequence>
<dbReference type="Proteomes" id="UP000249645">
    <property type="component" value="Unassembled WGS sequence"/>
</dbReference>
<gene>
    <name evidence="1" type="ORF">DI598_19935</name>
</gene>
<comment type="caution">
    <text evidence="1">The sequence shown here is derived from an EMBL/GenBank/DDBJ whole genome shotgun (WGS) entry which is preliminary data.</text>
</comment>
<evidence type="ECO:0000313" key="1">
    <source>
        <dbReference type="EMBL" id="PZP39480.1"/>
    </source>
</evidence>